<proteinExistence type="predicted"/>
<reference evidence="1" key="1">
    <citation type="journal article" date="2020" name="bioRxiv">
        <title>Chromosome-level reference genome of the European wasp spider Argiope bruennichi: a resource for studies on range expansion and evolutionary adaptation.</title>
        <authorList>
            <person name="Sheffer M.M."/>
            <person name="Hoppe A."/>
            <person name="Krehenwinkel H."/>
            <person name="Uhl G."/>
            <person name="Kuss A.W."/>
            <person name="Jensen L."/>
            <person name="Jensen C."/>
            <person name="Gillespie R.G."/>
            <person name="Hoff K.J."/>
            <person name="Prost S."/>
        </authorList>
    </citation>
    <scope>NUCLEOTIDE SEQUENCE</scope>
</reference>
<accession>A0A8T0EGW3</accession>
<gene>
    <name evidence="1" type="ORF">HNY73_018152</name>
</gene>
<organism evidence="1 2">
    <name type="scientific">Argiope bruennichi</name>
    <name type="common">Wasp spider</name>
    <name type="synonym">Aranea bruennichi</name>
    <dbReference type="NCBI Taxonomy" id="94029"/>
    <lineage>
        <taxon>Eukaryota</taxon>
        <taxon>Metazoa</taxon>
        <taxon>Ecdysozoa</taxon>
        <taxon>Arthropoda</taxon>
        <taxon>Chelicerata</taxon>
        <taxon>Arachnida</taxon>
        <taxon>Araneae</taxon>
        <taxon>Araneomorphae</taxon>
        <taxon>Entelegynae</taxon>
        <taxon>Araneoidea</taxon>
        <taxon>Araneidae</taxon>
        <taxon>Argiope</taxon>
    </lineage>
</organism>
<evidence type="ECO:0000313" key="2">
    <source>
        <dbReference type="Proteomes" id="UP000807504"/>
    </source>
</evidence>
<evidence type="ECO:0000313" key="1">
    <source>
        <dbReference type="EMBL" id="KAF8770648.1"/>
    </source>
</evidence>
<sequence>MLTVLKLGLYCRALDWREGWHLVGALALLESVTIRRGWHLVGALALLESVTVRGGWRLVGALALLENVTIRRGWHLIGALALLESVTVRGGWHLIGTLALLESVTVRRSWRLVGALALLESVTVRGGGTCSAGELMGAQNLKGAKKHEKEIKKHEDLLVKAKGCIEDVIHSKPDPPDLIHYPPFLVLRPLLFQVSTNSFYPASTGYLSVKKE</sequence>
<dbReference type="AlphaFoldDB" id="A0A8T0EGW3"/>
<keyword evidence="2" id="KW-1185">Reference proteome</keyword>
<comment type="caution">
    <text evidence="1">The sequence shown here is derived from an EMBL/GenBank/DDBJ whole genome shotgun (WGS) entry which is preliminary data.</text>
</comment>
<dbReference type="Proteomes" id="UP000807504">
    <property type="component" value="Unassembled WGS sequence"/>
</dbReference>
<reference evidence="1" key="2">
    <citation type="submission" date="2020-06" db="EMBL/GenBank/DDBJ databases">
        <authorList>
            <person name="Sheffer M."/>
        </authorList>
    </citation>
    <scope>NUCLEOTIDE SEQUENCE</scope>
</reference>
<name>A0A8T0EGW3_ARGBR</name>
<protein>
    <submittedName>
        <fullName evidence="1">Uncharacterized protein</fullName>
    </submittedName>
</protein>
<dbReference type="EMBL" id="JABXBU010002228">
    <property type="protein sequence ID" value="KAF8770648.1"/>
    <property type="molecule type" value="Genomic_DNA"/>
</dbReference>